<accession>A0A9P6TH32</accession>
<sequence>MADQPQSDVTTSLVPNPHPSSTGLVSGDAPSSVSPSSDLPATGHDASVLIPSDVVSGVDPGAEAVCDRSIPKPSATRTSRIWLCFRLASPCVICLTARYYPTTQSPSLSSPSLSLDSLFLYLAGYPLSGCLARKLAPYPPAPPLLVPCVSLHELSLRCIPSTVATVVASHSPCSFHLYPAPALAVPHPSSSV</sequence>
<organism evidence="2 3">
    <name type="scientific">Cronartium quercuum f. sp. fusiforme G11</name>
    <dbReference type="NCBI Taxonomy" id="708437"/>
    <lineage>
        <taxon>Eukaryota</taxon>
        <taxon>Fungi</taxon>
        <taxon>Dikarya</taxon>
        <taxon>Basidiomycota</taxon>
        <taxon>Pucciniomycotina</taxon>
        <taxon>Pucciniomycetes</taxon>
        <taxon>Pucciniales</taxon>
        <taxon>Coleosporiaceae</taxon>
        <taxon>Cronartium</taxon>
    </lineage>
</organism>
<dbReference type="EMBL" id="MU167213">
    <property type="protein sequence ID" value="KAG0151360.1"/>
    <property type="molecule type" value="Genomic_DNA"/>
</dbReference>
<feature type="compositionally biased region" description="Low complexity" evidence="1">
    <location>
        <begin position="25"/>
        <end position="38"/>
    </location>
</feature>
<dbReference type="AlphaFoldDB" id="A0A9P6TH32"/>
<evidence type="ECO:0000313" key="3">
    <source>
        <dbReference type="Proteomes" id="UP000886653"/>
    </source>
</evidence>
<comment type="caution">
    <text evidence="2">The sequence shown here is derived from an EMBL/GenBank/DDBJ whole genome shotgun (WGS) entry which is preliminary data.</text>
</comment>
<protein>
    <submittedName>
        <fullName evidence="2">Uncharacterized protein</fullName>
    </submittedName>
</protein>
<feature type="region of interest" description="Disordered" evidence="1">
    <location>
        <begin position="1"/>
        <end position="42"/>
    </location>
</feature>
<reference evidence="2" key="1">
    <citation type="submission" date="2013-11" db="EMBL/GenBank/DDBJ databases">
        <title>Genome sequence of the fusiform rust pathogen reveals effectors for host alternation and coevolution with pine.</title>
        <authorList>
            <consortium name="DOE Joint Genome Institute"/>
            <person name="Smith K."/>
            <person name="Pendleton A."/>
            <person name="Kubisiak T."/>
            <person name="Anderson C."/>
            <person name="Salamov A."/>
            <person name="Aerts A."/>
            <person name="Riley R."/>
            <person name="Clum A."/>
            <person name="Lindquist E."/>
            <person name="Ence D."/>
            <person name="Campbell M."/>
            <person name="Kronenberg Z."/>
            <person name="Feau N."/>
            <person name="Dhillon B."/>
            <person name="Hamelin R."/>
            <person name="Burleigh J."/>
            <person name="Smith J."/>
            <person name="Yandell M."/>
            <person name="Nelson C."/>
            <person name="Grigoriev I."/>
            <person name="Davis J."/>
        </authorList>
    </citation>
    <scope>NUCLEOTIDE SEQUENCE</scope>
    <source>
        <strain evidence="2">G11</strain>
    </source>
</reference>
<evidence type="ECO:0000256" key="1">
    <source>
        <dbReference type="SAM" id="MobiDB-lite"/>
    </source>
</evidence>
<keyword evidence="3" id="KW-1185">Reference proteome</keyword>
<proteinExistence type="predicted"/>
<name>A0A9P6TH32_9BASI</name>
<gene>
    <name evidence="2" type="ORF">CROQUDRAFT_86783</name>
</gene>
<evidence type="ECO:0000313" key="2">
    <source>
        <dbReference type="EMBL" id="KAG0151360.1"/>
    </source>
</evidence>
<feature type="compositionally biased region" description="Polar residues" evidence="1">
    <location>
        <begin position="1"/>
        <end position="24"/>
    </location>
</feature>
<dbReference type="Proteomes" id="UP000886653">
    <property type="component" value="Unassembled WGS sequence"/>
</dbReference>